<feature type="compositionally biased region" description="Low complexity" evidence="1">
    <location>
        <begin position="240"/>
        <end position="263"/>
    </location>
</feature>
<evidence type="ECO:0000256" key="1">
    <source>
        <dbReference type="SAM" id="MobiDB-lite"/>
    </source>
</evidence>
<gene>
    <name evidence="3" type="ORF">KDA82_14305</name>
</gene>
<dbReference type="EMBL" id="JAGSMN010000305">
    <property type="protein sequence ID" value="MBR7674168.1"/>
    <property type="molecule type" value="Genomic_DNA"/>
</dbReference>
<reference evidence="3" key="1">
    <citation type="submission" date="2021-04" db="EMBL/GenBank/DDBJ databases">
        <title>Sequencing of actinobacteria type strains.</title>
        <authorList>
            <person name="Nguyen G.-S."/>
            <person name="Wentzel A."/>
        </authorList>
    </citation>
    <scope>NUCLEOTIDE SEQUENCE</scope>
    <source>
        <strain evidence="3">DSM 42095</strain>
    </source>
</reference>
<feature type="transmembrane region" description="Helical" evidence="2">
    <location>
        <begin position="116"/>
        <end position="136"/>
    </location>
</feature>
<feature type="region of interest" description="Disordered" evidence="1">
    <location>
        <begin position="140"/>
        <end position="350"/>
    </location>
</feature>
<protein>
    <submittedName>
        <fullName evidence="3">Uncharacterized protein</fullName>
    </submittedName>
</protein>
<feature type="transmembrane region" description="Helical" evidence="2">
    <location>
        <begin position="54"/>
        <end position="73"/>
    </location>
</feature>
<evidence type="ECO:0000313" key="3">
    <source>
        <dbReference type="EMBL" id="MBR7674168.1"/>
    </source>
</evidence>
<feature type="compositionally biased region" description="Pro residues" evidence="1">
    <location>
        <begin position="168"/>
        <end position="184"/>
    </location>
</feature>
<keyword evidence="2" id="KW-1133">Transmembrane helix</keyword>
<sequence>MIRNILGSLLALIGATAAVWSPFRPWYDGRLGRDFRVDELFTGSGITGGAATPLSGMLLPMLVGALLTVVAVLLRAKSPAALAGLLVLGFTALWMVRQGQAEGSLTAGGNGGEGLGTGVAGAAAGGVVLLVGALVMRGRRGGRRARRREAAEEADGDYGYGPGYGYEPAPPGSTPPQPWNPGHPPAQGWEPEPGAEPDSPYRAQGGQRDPWPVADPGKQQDFRPTPPTGSVRQPRPDPYGHPGQAWQPGQQGQPGHPGQPGQPDASCQGAPPTGPSHPEPETEVIPLPEREAEPTETTEPRDMRGAATPEDTEPWPPEQPPKDMDETQVLPPTAPESPGSNRTPNHRDPA</sequence>
<keyword evidence="2" id="KW-0472">Membrane</keyword>
<feature type="compositionally biased region" description="Basic and acidic residues" evidence="1">
    <location>
        <begin position="288"/>
        <end position="304"/>
    </location>
</feature>
<evidence type="ECO:0000256" key="2">
    <source>
        <dbReference type="SAM" id="Phobius"/>
    </source>
</evidence>
<keyword evidence="4" id="KW-1185">Reference proteome</keyword>
<keyword evidence="2" id="KW-0812">Transmembrane</keyword>
<dbReference type="AlphaFoldDB" id="A0A8T4IQY6"/>
<name>A0A8T4IQY6_9ACTN</name>
<feature type="transmembrane region" description="Helical" evidence="2">
    <location>
        <begin position="80"/>
        <end position="96"/>
    </location>
</feature>
<evidence type="ECO:0000313" key="4">
    <source>
        <dbReference type="Proteomes" id="UP000675554"/>
    </source>
</evidence>
<organism evidence="3 4">
    <name type="scientific">Streptomyces daliensis</name>
    <dbReference type="NCBI Taxonomy" id="299421"/>
    <lineage>
        <taxon>Bacteria</taxon>
        <taxon>Bacillati</taxon>
        <taxon>Actinomycetota</taxon>
        <taxon>Actinomycetes</taxon>
        <taxon>Kitasatosporales</taxon>
        <taxon>Streptomycetaceae</taxon>
        <taxon>Streptomyces</taxon>
    </lineage>
</organism>
<dbReference type="Proteomes" id="UP000675554">
    <property type="component" value="Unassembled WGS sequence"/>
</dbReference>
<proteinExistence type="predicted"/>
<comment type="caution">
    <text evidence="3">The sequence shown here is derived from an EMBL/GenBank/DDBJ whole genome shotgun (WGS) entry which is preliminary data.</text>
</comment>
<accession>A0A8T4IQY6</accession>